<gene>
    <name evidence="8" type="ORF">GFSPODELE1_LOCUS8205</name>
</gene>
<evidence type="ECO:0000313" key="8">
    <source>
        <dbReference type="EMBL" id="CAL1711149.1"/>
    </source>
</evidence>
<feature type="transmembrane region" description="Helical" evidence="6">
    <location>
        <begin position="441"/>
        <end position="459"/>
    </location>
</feature>
<reference evidence="9" key="1">
    <citation type="submission" date="2024-04" db="EMBL/GenBank/DDBJ databases">
        <authorList>
            <person name="Shaw F."/>
            <person name="Minotto A."/>
        </authorList>
    </citation>
    <scope>NUCLEOTIDE SEQUENCE [LARGE SCALE GENOMIC DNA]</scope>
</reference>
<feature type="compositionally biased region" description="Polar residues" evidence="5">
    <location>
        <begin position="36"/>
        <end position="58"/>
    </location>
</feature>
<keyword evidence="3 6" id="KW-1133">Transmembrane helix</keyword>
<dbReference type="Proteomes" id="UP001497453">
    <property type="component" value="Chromosome 6"/>
</dbReference>
<dbReference type="SUPFAM" id="SSF103473">
    <property type="entry name" value="MFS general substrate transporter"/>
    <property type="match status" value="1"/>
</dbReference>
<evidence type="ECO:0000256" key="5">
    <source>
        <dbReference type="SAM" id="MobiDB-lite"/>
    </source>
</evidence>
<dbReference type="Gene3D" id="1.20.1250.20">
    <property type="entry name" value="MFS general substrate transporter like domains"/>
    <property type="match status" value="1"/>
</dbReference>
<feature type="transmembrane region" description="Helical" evidence="6">
    <location>
        <begin position="471"/>
        <end position="496"/>
    </location>
</feature>
<dbReference type="InterPro" id="IPR011701">
    <property type="entry name" value="MFS"/>
</dbReference>
<feature type="transmembrane region" description="Helical" evidence="6">
    <location>
        <begin position="508"/>
        <end position="528"/>
    </location>
</feature>
<organism evidence="8 9">
    <name type="scientific">Somion occarium</name>
    <dbReference type="NCBI Taxonomy" id="3059160"/>
    <lineage>
        <taxon>Eukaryota</taxon>
        <taxon>Fungi</taxon>
        <taxon>Dikarya</taxon>
        <taxon>Basidiomycota</taxon>
        <taxon>Agaricomycotina</taxon>
        <taxon>Agaricomycetes</taxon>
        <taxon>Polyporales</taxon>
        <taxon>Cerrenaceae</taxon>
        <taxon>Somion</taxon>
    </lineage>
</organism>
<evidence type="ECO:0000256" key="6">
    <source>
        <dbReference type="SAM" id="Phobius"/>
    </source>
</evidence>
<dbReference type="PANTHER" id="PTHR23502">
    <property type="entry name" value="MAJOR FACILITATOR SUPERFAMILY"/>
    <property type="match status" value="1"/>
</dbReference>
<protein>
    <recommendedName>
        <fullName evidence="7">Major facilitator superfamily (MFS) profile domain-containing protein</fullName>
    </recommendedName>
</protein>
<feature type="transmembrane region" description="Helical" evidence="6">
    <location>
        <begin position="414"/>
        <end position="435"/>
    </location>
</feature>
<name>A0ABP1DVY3_9APHY</name>
<dbReference type="Pfam" id="PF07690">
    <property type="entry name" value="MFS_1"/>
    <property type="match status" value="1"/>
</dbReference>
<comment type="subcellular location">
    <subcellularLocation>
        <location evidence="1">Membrane</location>
        <topology evidence="1">Multi-pass membrane protein</topology>
    </subcellularLocation>
</comment>
<feature type="transmembrane region" description="Helical" evidence="6">
    <location>
        <begin position="373"/>
        <end position="393"/>
    </location>
</feature>
<proteinExistence type="predicted"/>
<keyword evidence="2 6" id="KW-0812">Transmembrane</keyword>
<accession>A0ABP1DVY3</accession>
<feature type="transmembrane region" description="Helical" evidence="6">
    <location>
        <begin position="132"/>
        <end position="152"/>
    </location>
</feature>
<evidence type="ECO:0000256" key="2">
    <source>
        <dbReference type="ARBA" id="ARBA00022692"/>
    </source>
</evidence>
<evidence type="ECO:0000256" key="4">
    <source>
        <dbReference type="ARBA" id="ARBA00023136"/>
    </source>
</evidence>
<evidence type="ECO:0000256" key="3">
    <source>
        <dbReference type="ARBA" id="ARBA00022989"/>
    </source>
</evidence>
<dbReference type="InterPro" id="IPR020846">
    <property type="entry name" value="MFS_dom"/>
</dbReference>
<feature type="transmembrane region" description="Helical" evidence="6">
    <location>
        <begin position="164"/>
        <end position="183"/>
    </location>
</feature>
<evidence type="ECO:0000259" key="7">
    <source>
        <dbReference type="PROSITE" id="PS50850"/>
    </source>
</evidence>
<keyword evidence="9" id="KW-1185">Reference proteome</keyword>
<feature type="transmembrane region" description="Helical" evidence="6">
    <location>
        <begin position="223"/>
        <end position="246"/>
    </location>
</feature>
<feature type="region of interest" description="Disordered" evidence="5">
    <location>
        <begin position="1"/>
        <end position="66"/>
    </location>
</feature>
<dbReference type="InterPro" id="IPR036259">
    <property type="entry name" value="MFS_trans_sf"/>
</dbReference>
<dbReference type="EMBL" id="OZ037949">
    <property type="protein sequence ID" value="CAL1711149.1"/>
    <property type="molecule type" value="Genomic_DNA"/>
</dbReference>
<feature type="transmembrane region" description="Helical" evidence="6">
    <location>
        <begin position="334"/>
        <end position="353"/>
    </location>
</feature>
<evidence type="ECO:0000256" key="1">
    <source>
        <dbReference type="ARBA" id="ARBA00004141"/>
    </source>
</evidence>
<dbReference type="PANTHER" id="PTHR23502:SF60">
    <property type="entry name" value="MAJOR FACILITATOR SUPERFAMILY (MFS) PROFILE DOMAIN-CONTAINING PROTEIN-RELATED"/>
    <property type="match status" value="1"/>
</dbReference>
<dbReference type="CDD" id="cd17323">
    <property type="entry name" value="MFS_Tpo1_MDR_like"/>
    <property type="match status" value="1"/>
</dbReference>
<dbReference type="PROSITE" id="PS50850">
    <property type="entry name" value="MFS"/>
    <property type="match status" value="1"/>
</dbReference>
<evidence type="ECO:0000313" key="9">
    <source>
        <dbReference type="Proteomes" id="UP001497453"/>
    </source>
</evidence>
<keyword evidence="4 6" id="KW-0472">Membrane</keyword>
<feature type="domain" description="Major facilitator superfamily (MFS) profile" evidence="7">
    <location>
        <begin position="97"/>
        <end position="532"/>
    </location>
</feature>
<sequence length="550" mass="60089">MDSSWQRSAPVFRTQPEKGNEENTKSVLIEEIKPSITPSTPQELTQGGSCTSSVSATAKTFDDSHANPTEADELIVDWDGPDDPHNPRKSLDDIQEMGGDSCRVSFISSISSSMVAPAAEQISQEFSIHSGVTLSMVVSCYVLAYAVGPLVLSPLSEVYGRSRVLQIANLFFLAFNLACGFAQNTSQLAVFRFLSGLGGSAPLSVGGGTLSDMFAAEDRGKAISIYSVAPLVGPAIGPIAGAFIAQTTTWRWVFWSSTIADGIVQLFGLWFLQETYPPVLLERKAAKIRKQMDSEKRLYTSFRTVYQSKGGRSWEEPFTEALIRPFILFAQEPIIQLFGLYLALSYGTVYLTITTLPQIYSTVYHEKISIVGLHYLALGLGFSLTSQINSRLLDRVYVYYKDKNGGVGKPEYRLPVSIPVSLGLPIGLLIAGWGARENVHWIVPDIGFVLIAAGIVAAFQAMQTYIVDAFTLYAASALAAVSCFRSLAGFAFPLFAPNMYQALGYGKGNTILAAISFVLGPPTLWLFWKYGERIRNMSKRAKDVRVAPMK</sequence>
<feature type="transmembrane region" description="Helical" evidence="6">
    <location>
        <begin position="189"/>
        <end position="211"/>
    </location>
</feature>
<feature type="compositionally biased region" description="Basic and acidic residues" evidence="5">
    <location>
        <begin position="15"/>
        <end position="33"/>
    </location>
</feature>